<accession>A0AA40DP14</accession>
<dbReference type="AlphaFoldDB" id="A0AA40DP14"/>
<dbReference type="Proteomes" id="UP001172101">
    <property type="component" value="Unassembled WGS sequence"/>
</dbReference>
<proteinExistence type="predicted"/>
<feature type="compositionally biased region" description="Low complexity" evidence="1">
    <location>
        <begin position="16"/>
        <end position="27"/>
    </location>
</feature>
<sequence>MARLGDRPWLAPRVPTSASASATSGSAPKDANGGKQPKLCSTCDSCQDAKVRCSHESRQCRRYLDSFDIDFGSPECVDFGSSSSGSRVRSDSSFSFAGLSMWDQTEPLDERVAFAYPTSLVLASAHSIFPGDLTAEHGTDRIFALGVIDPTLDFHSPQSGPPHQHQEQQPLKGRRFTEPDATEPGASIESEPRPENRTFTCYASILAELSQLDKNKTDGQVSTIDTVLRVKPGVQQHATKVFSCEMCTGNRSGLLLLLVMVIDHVVRVLGKISSSARPVPPSPQREVTCDRNSNHNKDDGNGDRTLSPRAKPGSHGQRGGALVGSLGEVVGHEKIDFLKLLVQGRLGSNYLESFRDSTANSGQRG</sequence>
<feature type="compositionally biased region" description="Basic and acidic residues" evidence="1">
    <location>
        <begin position="287"/>
        <end position="302"/>
    </location>
</feature>
<gene>
    <name evidence="2" type="ORF">B0T26DRAFT_679619</name>
</gene>
<dbReference type="EMBL" id="JAUIRO010000006">
    <property type="protein sequence ID" value="KAK0710330.1"/>
    <property type="molecule type" value="Genomic_DNA"/>
</dbReference>
<comment type="caution">
    <text evidence="2">The sequence shown here is derived from an EMBL/GenBank/DDBJ whole genome shotgun (WGS) entry which is preliminary data.</text>
</comment>
<dbReference type="GeneID" id="85323645"/>
<feature type="region of interest" description="Disordered" evidence="1">
    <location>
        <begin position="274"/>
        <end position="320"/>
    </location>
</feature>
<feature type="region of interest" description="Disordered" evidence="1">
    <location>
        <begin position="1"/>
        <end position="39"/>
    </location>
</feature>
<evidence type="ECO:0000313" key="2">
    <source>
        <dbReference type="EMBL" id="KAK0710330.1"/>
    </source>
</evidence>
<evidence type="ECO:0000313" key="3">
    <source>
        <dbReference type="Proteomes" id="UP001172101"/>
    </source>
</evidence>
<reference evidence="2" key="1">
    <citation type="submission" date="2023-06" db="EMBL/GenBank/DDBJ databases">
        <title>Genome-scale phylogeny and comparative genomics of the fungal order Sordariales.</title>
        <authorList>
            <consortium name="Lawrence Berkeley National Laboratory"/>
            <person name="Hensen N."/>
            <person name="Bonometti L."/>
            <person name="Westerberg I."/>
            <person name="Brannstrom I.O."/>
            <person name="Guillou S."/>
            <person name="Cros-Aarteil S."/>
            <person name="Calhoun S."/>
            <person name="Haridas S."/>
            <person name="Kuo A."/>
            <person name="Mondo S."/>
            <person name="Pangilinan J."/>
            <person name="Riley R."/>
            <person name="LaButti K."/>
            <person name="Andreopoulos B."/>
            <person name="Lipzen A."/>
            <person name="Chen C."/>
            <person name="Yanf M."/>
            <person name="Daum C."/>
            <person name="Ng V."/>
            <person name="Clum A."/>
            <person name="Steindorff A."/>
            <person name="Ohm R."/>
            <person name="Martin F."/>
            <person name="Silar P."/>
            <person name="Natvig D."/>
            <person name="Lalanne C."/>
            <person name="Gautier V."/>
            <person name="Ament-velasquez S.L."/>
            <person name="Kruys A."/>
            <person name="Hutchinson M.I."/>
            <person name="Powell A.J."/>
            <person name="Barry K."/>
            <person name="Miller A.N."/>
            <person name="Grigoriev I.V."/>
            <person name="Debuchy R."/>
            <person name="Gladieux P."/>
            <person name="Thoren M.H."/>
            <person name="Johannesson H."/>
        </authorList>
    </citation>
    <scope>NUCLEOTIDE SEQUENCE</scope>
    <source>
        <strain evidence="2">SMH2392-1A</strain>
    </source>
</reference>
<evidence type="ECO:0000256" key="1">
    <source>
        <dbReference type="SAM" id="MobiDB-lite"/>
    </source>
</evidence>
<protein>
    <submittedName>
        <fullName evidence="2">Uncharacterized protein</fullName>
    </submittedName>
</protein>
<keyword evidence="3" id="KW-1185">Reference proteome</keyword>
<organism evidence="2 3">
    <name type="scientific">Lasiosphaeria miniovina</name>
    <dbReference type="NCBI Taxonomy" id="1954250"/>
    <lineage>
        <taxon>Eukaryota</taxon>
        <taxon>Fungi</taxon>
        <taxon>Dikarya</taxon>
        <taxon>Ascomycota</taxon>
        <taxon>Pezizomycotina</taxon>
        <taxon>Sordariomycetes</taxon>
        <taxon>Sordariomycetidae</taxon>
        <taxon>Sordariales</taxon>
        <taxon>Lasiosphaeriaceae</taxon>
        <taxon>Lasiosphaeria</taxon>
    </lineage>
</organism>
<feature type="region of interest" description="Disordered" evidence="1">
    <location>
        <begin position="153"/>
        <end position="194"/>
    </location>
</feature>
<name>A0AA40DP14_9PEZI</name>
<dbReference type="RefSeq" id="XP_060293634.1">
    <property type="nucleotide sequence ID" value="XM_060440375.1"/>
</dbReference>